<dbReference type="InterPro" id="IPR035906">
    <property type="entry name" value="MetI-like_sf"/>
</dbReference>
<dbReference type="CDD" id="cd06261">
    <property type="entry name" value="TM_PBP2"/>
    <property type="match status" value="1"/>
</dbReference>
<dbReference type="Proteomes" id="UP000184604">
    <property type="component" value="Chromosome"/>
</dbReference>
<dbReference type="EMBL" id="CP018335">
    <property type="protein sequence ID" value="APM39277.1"/>
    <property type="molecule type" value="Genomic_DNA"/>
</dbReference>
<dbReference type="AlphaFoldDB" id="A0A1L5F8G3"/>
<keyword evidence="5 6" id="KW-0472">Membrane</keyword>
<dbReference type="InterPro" id="IPR043429">
    <property type="entry name" value="ArtM/GltK/GlnP/TcyL/YhdX-like"/>
</dbReference>
<keyword evidence="6" id="KW-0813">Transport</keyword>
<dbReference type="SUPFAM" id="SSF161098">
    <property type="entry name" value="MetI-like"/>
    <property type="match status" value="1"/>
</dbReference>
<feature type="transmembrane region" description="Helical" evidence="6">
    <location>
        <begin position="149"/>
        <end position="167"/>
    </location>
</feature>
<evidence type="ECO:0000256" key="6">
    <source>
        <dbReference type="RuleBase" id="RU363032"/>
    </source>
</evidence>
<dbReference type="OMA" id="PIKPISW"/>
<dbReference type="OrthoDB" id="9787841at2"/>
<dbReference type="InterPro" id="IPR000515">
    <property type="entry name" value="MetI-like"/>
</dbReference>
<dbReference type="GO" id="GO:0015184">
    <property type="term" value="F:L-cystine transmembrane transporter activity"/>
    <property type="evidence" value="ECO:0007669"/>
    <property type="project" value="TreeGrafter"/>
</dbReference>
<name>A0A1L5F8G3_CLOKL</name>
<evidence type="ECO:0000256" key="4">
    <source>
        <dbReference type="ARBA" id="ARBA00022989"/>
    </source>
</evidence>
<comment type="similarity">
    <text evidence="6">Belongs to the binding-protein-dependent transport system permease family.</text>
</comment>
<dbReference type="RefSeq" id="WP_012102404.1">
    <property type="nucleotide sequence ID" value="NZ_CP018335.1"/>
</dbReference>
<evidence type="ECO:0000256" key="5">
    <source>
        <dbReference type="ARBA" id="ARBA00023136"/>
    </source>
</evidence>
<feature type="transmembrane region" description="Helical" evidence="6">
    <location>
        <begin position="101"/>
        <end position="124"/>
    </location>
</feature>
<protein>
    <recommendedName>
        <fullName evidence="7">ABC transmembrane type-1 domain-containing protein</fullName>
    </recommendedName>
</protein>
<reference evidence="8 9" key="1">
    <citation type="submission" date="2016-12" db="EMBL/GenBank/DDBJ databases">
        <title>Complete genome sequence of Clostridium kluyveri JZZ isolated from the pit mud of a Chinese flavor liquor-making factory.</title>
        <authorList>
            <person name="Wang Y."/>
        </authorList>
    </citation>
    <scope>NUCLEOTIDE SEQUENCE [LARGE SCALE GENOMIC DNA]</scope>
    <source>
        <strain evidence="8 9">JZZ</strain>
    </source>
</reference>
<organism evidence="8 9">
    <name type="scientific">Clostridium kluyveri</name>
    <dbReference type="NCBI Taxonomy" id="1534"/>
    <lineage>
        <taxon>Bacteria</taxon>
        <taxon>Bacillati</taxon>
        <taxon>Bacillota</taxon>
        <taxon>Clostridia</taxon>
        <taxon>Eubacteriales</taxon>
        <taxon>Clostridiaceae</taxon>
        <taxon>Clostridium</taxon>
    </lineage>
</organism>
<comment type="subcellular location">
    <subcellularLocation>
        <location evidence="6">Cell membrane</location>
        <topology evidence="6">Multi-pass membrane protein</topology>
    </subcellularLocation>
    <subcellularLocation>
        <location evidence="1">Membrane</location>
        <topology evidence="1">Multi-pass membrane protein</topology>
    </subcellularLocation>
</comment>
<dbReference type="PROSITE" id="PS50928">
    <property type="entry name" value="ABC_TM1"/>
    <property type="match status" value="1"/>
</dbReference>
<evidence type="ECO:0000256" key="3">
    <source>
        <dbReference type="ARBA" id="ARBA00022970"/>
    </source>
</evidence>
<feature type="transmembrane region" description="Helical" evidence="6">
    <location>
        <begin position="64"/>
        <end position="89"/>
    </location>
</feature>
<proteinExistence type="inferred from homology"/>
<keyword evidence="4 6" id="KW-1133">Transmembrane helix</keyword>
<dbReference type="GO" id="GO:0005886">
    <property type="term" value="C:plasma membrane"/>
    <property type="evidence" value="ECO:0007669"/>
    <property type="project" value="UniProtKB-SubCell"/>
</dbReference>
<dbReference type="PANTHER" id="PTHR30614:SF0">
    <property type="entry name" value="L-CYSTINE TRANSPORT SYSTEM PERMEASE PROTEIN TCYL"/>
    <property type="match status" value="1"/>
</dbReference>
<keyword evidence="3" id="KW-0029">Amino-acid transport</keyword>
<feature type="transmembrane region" description="Helical" evidence="6">
    <location>
        <begin position="21"/>
        <end position="44"/>
    </location>
</feature>
<accession>A0A1L5F8G3</accession>
<sequence length="236" mass="26653">MNLDMEYMIQCIKPIISKFPITLYMAVTATILALVVGLIFSVIVKKNIFLLSKVIHFINSFLKGIPVLVILYILYYSMPTILVSLGDSLGFKYDIKNPPKLMFGIFAFGITYIPYMCDMIISAYDTIPRGQTEACDSIGFTTFQTMQKIIIPQMVVVCVPIFGNHFVNILKATSLAYMVSIIEMMGAAKNYATGTQRFMETYIVAALIYWIICIAFDKLFALIEANTGKYRRKLAQ</sequence>
<evidence type="ECO:0000256" key="2">
    <source>
        <dbReference type="ARBA" id="ARBA00022692"/>
    </source>
</evidence>
<keyword evidence="2 6" id="KW-0812">Transmembrane</keyword>
<evidence type="ECO:0000256" key="1">
    <source>
        <dbReference type="ARBA" id="ARBA00004141"/>
    </source>
</evidence>
<gene>
    <name evidence="8" type="ORF">BS101_11235</name>
</gene>
<dbReference type="PANTHER" id="PTHR30614">
    <property type="entry name" value="MEMBRANE COMPONENT OF AMINO ACID ABC TRANSPORTER"/>
    <property type="match status" value="1"/>
</dbReference>
<evidence type="ECO:0000313" key="9">
    <source>
        <dbReference type="Proteomes" id="UP000184604"/>
    </source>
</evidence>
<dbReference type="Gene3D" id="1.10.3720.10">
    <property type="entry name" value="MetI-like"/>
    <property type="match status" value="1"/>
</dbReference>
<feature type="domain" description="ABC transmembrane type-1" evidence="7">
    <location>
        <begin position="19"/>
        <end position="220"/>
    </location>
</feature>
<dbReference type="Pfam" id="PF00528">
    <property type="entry name" value="BPD_transp_1"/>
    <property type="match status" value="1"/>
</dbReference>
<evidence type="ECO:0000313" key="8">
    <source>
        <dbReference type="EMBL" id="APM39277.1"/>
    </source>
</evidence>
<evidence type="ECO:0000259" key="7">
    <source>
        <dbReference type="PROSITE" id="PS50928"/>
    </source>
</evidence>
<feature type="transmembrane region" description="Helical" evidence="6">
    <location>
        <begin position="203"/>
        <end position="223"/>
    </location>
</feature>